<keyword evidence="2" id="KW-1185">Reference proteome</keyword>
<organism evidence="1 2">
    <name type="scientific">Mycena metata</name>
    <dbReference type="NCBI Taxonomy" id="1033252"/>
    <lineage>
        <taxon>Eukaryota</taxon>
        <taxon>Fungi</taxon>
        <taxon>Dikarya</taxon>
        <taxon>Basidiomycota</taxon>
        <taxon>Agaricomycotina</taxon>
        <taxon>Agaricomycetes</taxon>
        <taxon>Agaricomycetidae</taxon>
        <taxon>Agaricales</taxon>
        <taxon>Marasmiineae</taxon>
        <taxon>Mycenaceae</taxon>
        <taxon>Mycena</taxon>
    </lineage>
</organism>
<reference evidence="1" key="1">
    <citation type="submission" date="2023-03" db="EMBL/GenBank/DDBJ databases">
        <title>Massive genome expansion in bonnet fungi (Mycena s.s.) driven by repeated elements and novel gene families across ecological guilds.</title>
        <authorList>
            <consortium name="Lawrence Berkeley National Laboratory"/>
            <person name="Harder C.B."/>
            <person name="Miyauchi S."/>
            <person name="Viragh M."/>
            <person name="Kuo A."/>
            <person name="Thoen E."/>
            <person name="Andreopoulos B."/>
            <person name="Lu D."/>
            <person name="Skrede I."/>
            <person name="Drula E."/>
            <person name="Henrissat B."/>
            <person name="Morin E."/>
            <person name="Kohler A."/>
            <person name="Barry K."/>
            <person name="LaButti K."/>
            <person name="Morin E."/>
            <person name="Salamov A."/>
            <person name="Lipzen A."/>
            <person name="Mereny Z."/>
            <person name="Hegedus B."/>
            <person name="Baldrian P."/>
            <person name="Stursova M."/>
            <person name="Weitz H."/>
            <person name="Taylor A."/>
            <person name="Grigoriev I.V."/>
            <person name="Nagy L.G."/>
            <person name="Martin F."/>
            <person name="Kauserud H."/>
        </authorList>
    </citation>
    <scope>NUCLEOTIDE SEQUENCE</scope>
    <source>
        <strain evidence="1">CBHHK182m</strain>
    </source>
</reference>
<dbReference type="Proteomes" id="UP001215598">
    <property type="component" value="Unassembled WGS sequence"/>
</dbReference>
<name>A0AAD7P0I3_9AGAR</name>
<evidence type="ECO:0000313" key="2">
    <source>
        <dbReference type="Proteomes" id="UP001215598"/>
    </source>
</evidence>
<proteinExistence type="predicted"/>
<dbReference type="InterPro" id="IPR027417">
    <property type="entry name" value="P-loop_NTPase"/>
</dbReference>
<dbReference type="EMBL" id="JARKIB010000003">
    <property type="protein sequence ID" value="KAJ7782712.1"/>
    <property type="molecule type" value="Genomic_DNA"/>
</dbReference>
<dbReference type="AlphaFoldDB" id="A0AAD7P0I3"/>
<gene>
    <name evidence="1" type="ORF">B0H16DRAFT_1709561</name>
</gene>
<sequence>MNFVFKATEDPDVVEAYPTPSVAVPTKHVVVRRAPSAHTEDDVPAAVWFLPRRGNVMPSYMRTANIIRQETHDIIVSILAWVEREAKQENGEASDSGPGRDSTAMDLYAAYQLQPPSAVSITVEPTDHLFPPFPIPLVPQPPISELDSYPNPFEGPGGSLSLEYHGLILTGLPGIGKTYLLYAIFALRVACDLPTLFMSAPDTVFIWQKGKYTYVKRLGLPQLFSLPRNTWCLIDSDHELPNAVLESRLFVVQAASPHEQRLQWQKKNPGTLGLQNNYKLGPRFVSEAQIVEFYTRYGGSARDAYSYVYDSRWEAIVTGAARQVQRQSIISALQATTPNSNIPHTLLSVFPLTDRDRRLFVIKAPSHAAYTRMLRCSRH</sequence>
<evidence type="ECO:0000313" key="1">
    <source>
        <dbReference type="EMBL" id="KAJ7782712.1"/>
    </source>
</evidence>
<comment type="caution">
    <text evidence="1">The sequence shown here is derived from an EMBL/GenBank/DDBJ whole genome shotgun (WGS) entry which is preliminary data.</text>
</comment>
<dbReference type="SUPFAM" id="SSF52540">
    <property type="entry name" value="P-loop containing nucleoside triphosphate hydrolases"/>
    <property type="match status" value="1"/>
</dbReference>
<protein>
    <submittedName>
        <fullName evidence="1">Uncharacterized protein</fullName>
    </submittedName>
</protein>
<accession>A0AAD7P0I3</accession>